<dbReference type="Proteomes" id="UP001301958">
    <property type="component" value="Unassembled WGS sequence"/>
</dbReference>
<dbReference type="Pfam" id="PF07714">
    <property type="entry name" value="PK_Tyr_Ser-Thr"/>
    <property type="match status" value="1"/>
</dbReference>
<dbReference type="InterPro" id="IPR011009">
    <property type="entry name" value="Kinase-like_dom_sf"/>
</dbReference>
<accession>A0AAN7GTE9</accession>
<dbReference type="EMBL" id="MU865401">
    <property type="protein sequence ID" value="KAK4224163.1"/>
    <property type="molecule type" value="Genomic_DNA"/>
</dbReference>
<protein>
    <submittedName>
        <fullName evidence="5">Leucine-rich repeat-containing protein 28</fullName>
    </submittedName>
</protein>
<dbReference type="InterPro" id="IPR000719">
    <property type="entry name" value="Prot_kinase_dom"/>
</dbReference>
<keyword evidence="3" id="KW-0067">ATP-binding</keyword>
<dbReference type="Gene3D" id="1.10.510.10">
    <property type="entry name" value="Transferase(Phosphotransferase) domain 1"/>
    <property type="match status" value="1"/>
</dbReference>
<dbReference type="InterPro" id="IPR001245">
    <property type="entry name" value="Ser-Thr/Tyr_kinase_cat_dom"/>
</dbReference>
<dbReference type="PROSITE" id="PS50011">
    <property type="entry name" value="PROTEIN_KINASE_DOM"/>
    <property type="match status" value="1"/>
</dbReference>
<evidence type="ECO:0000313" key="5">
    <source>
        <dbReference type="EMBL" id="KAK4224163.1"/>
    </source>
</evidence>
<dbReference type="SUPFAM" id="SSF56112">
    <property type="entry name" value="Protein kinase-like (PK-like)"/>
    <property type="match status" value="1"/>
</dbReference>
<organism evidence="5 6">
    <name type="scientific">Podospora fimiseda</name>
    <dbReference type="NCBI Taxonomy" id="252190"/>
    <lineage>
        <taxon>Eukaryota</taxon>
        <taxon>Fungi</taxon>
        <taxon>Dikarya</taxon>
        <taxon>Ascomycota</taxon>
        <taxon>Pezizomycotina</taxon>
        <taxon>Sordariomycetes</taxon>
        <taxon>Sordariomycetidae</taxon>
        <taxon>Sordariales</taxon>
        <taxon>Podosporaceae</taxon>
        <taxon>Podospora</taxon>
    </lineage>
</organism>
<keyword evidence="6" id="KW-1185">Reference proteome</keyword>
<evidence type="ECO:0000256" key="1">
    <source>
        <dbReference type="ARBA" id="ARBA00022614"/>
    </source>
</evidence>
<dbReference type="SMART" id="SM00369">
    <property type="entry name" value="LRR_TYP"/>
    <property type="match status" value="6"/>
</dbReference>
<dbReference type="InterPro" id="IPR032675">
    <property type="entry name" value="LRR_dom_sf"/>
</dbReference>
<dbReference type="GO" id="GO:0005737">
    <property type="term" value="C:cytoplasm"/>
    <property type="evidence" value="ECO:0007669"/>
    <property type="project" value="TreeGrafter"/>
</dbReference>
<gene>
    <name evidence="5" type="ORF">QBC38DRAFT_446696</name>
</gene>
<proteinExistence type="predicted"/>
<dbReference type="SUPFAM" id="SSF52075">
    <property type="entry name" value="Outer arm dynein light chain 1"/>
    <property type="match status" value="1"/>
</dbReference>
<dbReference type="InterPro" id="IPR003591">
    <property type="entry name" value="Leu-rich_rpt_typical-subtyp"/>
</dbReference>
<dbReference type="PANTHER" id="PTHR48051:SF1">
    <property type="entry name" value="RAS SUPPRESSOR PROTEIN 1"/>
    <property type="match status" value="1"/>
</dbReference>
<evidence type="ECO:0000313" key="6">
    <source>
        <dbReference type="Proteomes" id="UP001301958"/>
    </source>
</evidence>
<dbReference type="GO" id="GO:0005524">
    <property type="term" value="F:ATP binding"/>
    <property type="evidence" value="ECO:0007669"/>
    <property type="project" value="UniProtKB-UniRule"/>
</dbReference>
<reference evidence="5" key="2">
    <citation type="submission" date="2023-05" db="EMBL/GenBank/DDBJ databases">
        <authorList>
            <consortium name="Lawrence Berkeley National Laboratory"/>
            <person name="Steindorff A."/>
            <person name="Hensen N."/>
            <person name="Bonometti L."/>
            <person name="Westerberg I."/>
            <person name="Brannstrom I.O."/>
            <person name="Guillou S."/>
            <person name="Cros-Aarteil S."/>
            <person name="Calhoun S."/>
            <person name="Haridas S."/>
            <person name="Kuo A."/>
            <person name="Mondo S."/>
            <person name="Pangilinan J."/>
            <person name="Riley R."/>
            <person name="Labutti K."/>
            <person name="Andreopoulos B."/>
            <person name="Lipzen A."/>
            <person name="Chen C."/>
            <person name="Yanf M."/>
            <person name="Daum C."/>
            <person name="Ng V."/>
            <person name="Clum A."/>
            <person name="Ohm R."/>
            <person name="Martin F."/>
            <person name="Silar P."/>
            <person name="Natvig D."/>
            <person name="Lalanne C."/>
            <person name="Gautier V."/>
            <person name="Ament-Velasquez S.L."/>
            <person name="Kruys A."/>
            <person name="Hutchinson M.I."/>
            <person name="Powell A.J."/>
            <person name="Barry K."/>
            <person name="Miller A.N."/>
            <person name="Grigoriev I.V."/>
            <person name="Debuchy R."/>
            <person name="Gladieux P."/>
            <person name="Thoren M.H."/>
            <person name="Johannesson H."/>
        </authorList>
    </citation>
    <scope>NUCLEOTIDE SEQUENCE</scope>
    <source>
        <strain evidence="5">CBS 990.96</strain>
    </source>
</reference>
<dbReference type="InterPro" id="IPR001611">
    <property type="entry name" value="Leu-rich_rpt"/>
</dbReference>
<dbReference type="Pfam" id="PF00560">
    <property type="entry name" value="LRR_1"/>
    <property type="match status" value="1"/>
</dbReference>
<dbReference type="PROSITE" id="PS51450">
    <property type="entry name" value="LRR"/>
    <property type="match status" value="1"/>
</dbReference>
<evidence type="ECO:0000256" key="3">
    <source>
        <dbReference type="PROSITE-ProRule" id="PRU10141"/>
    </source>
</evidence>
<sequence length="471" mass="51291">MAQIHNLETLKNGGYKGTGPTTLKLTCPLDSFPLEILQLGDTLTQLDLSGTGLSSLPSNFGSSLPNLKIAFFSNCNFTTFPPELSTCPNLEMIALRSNRMTSIPENSLPPNLRWLILTDNLLPSLPDSIGSCHRLQKCMLSGNLLTSLPLSLSSCLNLSLLRLSANKFQSLPSWLFKLPSLAFLSFAGNPCSTPSGTRTPFTLQHIPYSSLKIHSPPLGSGASGIISRASWEQSPSYSEEVAIKLFRGHLTSDGTPADEMAACIAAGNHESLITVLGKIDDFPHDHNEVGGIVMQLIPQEDYKVLGLPPSMESCTRDTFSDEIKGLKWDTGCVLAMLTGLAGAAGHLHQRGINHGDLYAHNVLAWKAGQHALLGDFGAATVYGTGKEEEYDGLEKLEVLAFGWLVEDMIGLLVDEEEEGPEEREMRKGLQSLKERCTVKNVEDRPSFEEIVEELEGMVGWRGMMRIPTIPN</sequence>
<keyword evidence="3" id="KW-0547">Nucleotide-binding</keyword>
<dbReference type="Gene3D" id="3.80.10.10">
    <property type="entry name" value="Ribonuclease Inhibitor"/>
    <property type="match status" value="2"/>
</dbReference>
<feature type="domain" description="Protein kinase" evidence="4">
    <location>
        <begin position="212"/>
        <end position="471"/>
    </location>
</feature>
<comment type="caution">
    <text evidence="5">The sequence shown here is derived from an EMBL/GenBank/DDBJ whole genome shotgun (WGS) entry which is preliminary data.</text>
</comment>
<keyword evidence="1" id="KW-0433">Leucine-rich repeat</keyword>
<evidence type="ECO:0000259" key="4">
    <source>
        <dbReference type="PROSITE" id="PS50011"/>
    </source>
</evidence>
<reference evidence="5" key="1">
    <citation type="journal article" date="2023" name="Mol. Phylogenet. Evol.">
        <title>Genome-scale phylogeny and comparative genomics of the fungal order Sordariales.</title>
        <authorList>
            <person name="Hensen N."/>
            <person name="Bonometti L."/>
            <person name="Westerberg I."/>
            <person name="Brannstrom I.O."/>
            <person name="Guillou S."/>
            <person name="Cros-Aarteil S."/>
            <person name="Calhoun S."/>
            <person name="Haridas S."/>
            <person name="Kuo A."/>
            <person name="Mondo S."/>
            <person name="Pangilinan J."/>
            <person name="Riley R."/>
            <person name="LaButti K."/>
            <person name="Andreopoulos B."/>
            <person name="Lipzen A."/>
            <person name="Chen C."/>
            <person name="Yan M."/>
            <person name="Daum C."/>
            <person name="Ng V."/>
            <person name="Clum A."/>
            <person name="Steindorff A."/>
            <person name="Ohm R.A."/>
            <person name="Martin F."/>
            <person name="Silar P."/>
            <person name="Natvig D.O."/>
            <person name="Lalanne C."/>
            <person name="Gautier V."/>
            <person name="Ament-Velasquez S.L."/>
            <person name="Kruys A."/>
            <person name="Hutchinson M.I."/>
            <person name="Powell A.J."/>
            <person name="Barry K."/>
            <person name="Miller A.N."/>
            <person name="Grigoriev I.V."/>
            <person name="Debuchy R."/>
            <person name="Gladieux P."/>
            <person name="Hiltunen Thoren M."/>
            <person name="Johannesson H."/>
        </authorList>
    </citation>
    <scope>NUCLEOTIDE SEQUENCE</scope>
    <source>
        <strain evidence="5">CBS 990.96</strain>
    </source>
</reference>
<dbReference type="InterPro" id="IPR017441">
    <property type="entry name" value="Protein_kinase_ATP_BS"/>
</dbReference>
<dbReference type="PROSITE" id="PS00107">
    <property type="entry name" value="PROTEIN_KINASE_ATP"/>
    <property type="match status" value="1"/>
</dbReference>
<dbReference type="InterPro" id="IPR050216">
    <property type="entry name" value="LRR_domain-containing"/>
</dbReference>
<dbReference type="GO" id="GO:0004672">
    <property type="term" value="F:protein kinase activity"/>
    <property type="evidence" value="ECO:0007669"/>
    <property type="project" value="InterPro"/>
</dbReference>
<dbReference type="AlphaFoldDB" id="A0AAN7GTE9"/>
<dbReference type="PANTHER" id="PTHR48051">
    <property type="match status" value="1"/>
</dbReference>
<evidence type="ECO:0000256" key="2">
    <source>
        <dbReference type="ARBA" id="ARBA00022737"/>
    </source>
</evidence>
<name>A0AAN7GTE9_9PEZI</name>
<feature type="binding site" evidence="3">
    <location>
        <position position="244"/>
    </location>
    <ligand>
        <name>ATP</name>
        <dbReference type="ChEBI" id="CHEBI:30616"/>
    </ligand>
</feature>
<keyword evidence="2" id="KW-0677">Repeat</keyword>